<dbReference type="PROSITE" id="PS50006">
    <property type="entry name" value="FHA_DOMAIN"/>
    <property type="match status" value="1"/>
</dbReference>
<dbReference type="RefSeq" id="WP_378166663.1">
    <property type="nucleotide sequence ID" value="NZ_JBHSBU010000001.1"/>
</dbReference>
<protein>
    <submittedName>
        <fullName evidence="3">FHA domain-containing protein</fullName>
    </submittedName>
</protein>
<evidence type="ECO:0000313" key="4">
    <source>
        <dbReference type="Proteomes" id="UP001595791"/>
    </source>
</evidence>
<accession>A0ABV8MSS3</accession>
<dbReference type="SUPFAM" id="SSF49879">
    <property type="entry name" value="SMAD/FHA domain"/>
    <property type="match status" value="1"/>
</dbReference>
<feature type="transmembrane region" description="Helical" evidence="1">
    <location>
        <begin position="212"/>
        <end position="237"/>
    </location>
</feature>
<organism evidence="3 4">
    <name type="scientific">Chitinimonas lacunae</name>
    <dbReference type="NCBI Taxonomy" id="1963018"/>
    <lineage>
        <taxon>Bacteria</taxon>
        <taxon>Pseudomonadati</taxon>
        <taxon>Pseudomonadota</taxon>
        <taxon>Betaproteobacteria</taxon>
        <taxon>Neisseriales</taxon>
        <taxon>Chitinibacteraceae</taxon>
        <taxon>Chitinimonas</taxon>
    </lineage>
</organism>
<keyword evidence="4" id="KW-1185">Reference proteome</keyword>
<feature type="transmembrane region" description="Helical" evidence="1">
    <location>
        <begin position="123"/>
        <end position="142"/>
    </location>
</feature>
<keyword evidence="1" id="KW-1133">Transmembrane helix</keyword>
<comment type="caution">
    <text evidence="3">The sequence shown here is derived from an EMBL/GenBank/DDBJ whole genome shotgun (WGS) entry which is preliminary data.</text>
</comment>
<dbReference type="InterPro" id="IPR008984">
    <property type="entry name" value="SMAD_FHA_dom_sf"/>
</dbReference>
<dbReference type="InterPro" id="IPR000253">
    <property type="entry name" value="FHA_dom"/>
</dbReference>
<feature type="transmembrane region" description="Helical" evidence="1">
    <location>
        <begin position="154"/>
        <end position="172"/>
    </location>
</feature>
<evidence type="ECO:0000313" key="3">
    <source>
        <dbReference type="EMBL" id="MFC4161104.1"/>
    </source>
</evidence>
<name>A0ABV8MSS3_9NEIS</name>
<dbReference type="Proteomes" id="UP001595791">
    <property type="component" value="Unassembled WGS sequence"/>
</dbReference>
<evidence type="ECO:0000259" key="2">
    <source>
        <dbReference type="PROSITE" id="PS50006"/>
    </source>
</evidence>
<reference evidence="4" key="1">
    <citation type="journal article" date="2019" name="Int. J. Syst. Evol. Microbiol.">
        <title>The Global Catalogue of Microorganisms (GCM) 10K type strain sequencing project: providing services to taxonomists for standard genome sequencing and annotation.</title>
        <authorList>
            <consortium name="The Broad Institute Genomics Platform"/>
            <consortium name="The Broad Institute Genome Sequencing Center for Infectious Disease"/>
            <person name="Wu L."/>
            <person name="Ma J."/>
        </authorList>
    </citation>
    <scope>NUCLEOTIDE SEQUENCE [LARGE SCALE GENOMIC DNA]</scope>
    <source>
        <strain evidence="4">LMG 29894</strain>
    </source>
</reference>
<keyword evidence="1" id="KW-0472">Membrane</keyword>
<dbReference type="Gene3D" id="2.60.200.20">
    <property type="match status" value="1"/>
</dbReference>
<evidence type="ECO:0000256" key="1">
    <source>
        <dbReference type="SAM" id="Phobius"/>
    </source>
</evidence>
<feature type="transmembrane region" description="Helical" evidence="1">
    <location>
        <begin position="249"/>
        <end position="270"/>
    </location>
</feature>
<dbReference type="SMART" id="SM00240">
    <property type="entry name" value="FHA"/>
    <property type="match status" value="1"/>
</dbReference>
<feature type="transmembrane region" description="Helical" evidence="1">
    <location>
        <begin position="184"/>
        <end position="200"/>
    </location>
</feature>
<dbReference type="CDD" id="cd00060">
    <property type="entry name" value="FHA"/>
    <property type="match status" value="1"/>
</dbReference>
<proteinExistence type="predicted"/>
<keyword evidence="1" id="KW-0812">Transmembrane</keyword>
<feature type="domain" description="FHA" evidence="2">
    <location>
        <begin position="27"/>
        <end position="77"/>
    </location>
</feature>
<gene>
    <name evidence="3" type="ORF">ACFOW7_17340</name>
</gene>
<dbReference type="EMBL" id="JBHSBU010000001">
    <property type="protein sequence ID" value="MFC4161104.1"/>
    <property type="molecule type" value="Genomic_DNA"/>
</dbReference>
<sequence>MEAVIWVEELDHAGRVRLRHRVAGRRARIGRAYAADVLIDDAYVSPLHLEVELLEDGGLTLRDLGSANGSQLDGRPFEQVITASDCTVRIGESLLRLRSAAHTVPAAVLGRQRDWLGLLRGRWVPLLLVLATLGVIAGEQWLDRLDPTQLASELGQLLAIMGGLQLWALLWAGFSRLLLHRNEFGRHLAIGSLALLLWIAGNELLDLLEYAWLGGLFGFVLRLLLFAGLGFALLFAHLRLTSRVTDRRLATIVAIQVGFGLSCFLLLQYIDSDRFDSEPAYDSRIAPLPAGWLPADGIDEFFADSEALKQEADEAAKQP</sequence>
<dbReference type="Pfam" id="PF00498">
    <property type="entry name" value="FHA"/>
    <property type="match status" value="1"/>
</dbReference>